<name>A0ABS2AFF8_9ACTN</name>
<evidence type="ECO:0000313" key="2">
    <source>
        <dbReference type="Proteomes" id="UP000632138"/>
    </source>
</evidence>
<comment type="caution">
    <text evidence="1">The sequence shown here is derived from an EMBL/GenBank/DDBJ whole genome shotgun (WGS) entry which is preliminary data.</text>
</comment>
<sequence>MFRITVDVYSGRPNPVIEISNDDEIRSTLRQLSANRSLATAEPPAEGGLGLRGFQLEIMDDELARRYDLAGSLYIPAGAATAEFTERLTSLAMSGNALAVPGFEEQTTFDEGLRDYLLGQLERSSSGTVQEGSDKQEPATADAVCYYDFYAFNPGFWNDNSTTLWNNNCYNYASNWRTNTFAQPGRGCGNVWKAITAAEVTRAALCDGMHRRYDCFPDTEKPRNLVALVIAPGPAFIDYHWYRYHQGGFWGHKPGGTAARNVDNSNQTITNPETADRGPYTIFAGYFYGCDSQRRRIR</sequence>
<dbReference type="RefSeq" id="WP_203378544.1">
    <property type="nucleotide sequence ID" value="NZ_JAENHP010000007.1"/>
</dbReference>
<organism evidence="1 2">
    <name type="scientific">Paractinoplanes ovalisporus</name>
    <dbReference type="NCBI Taxonomy" id="2810368"/>
    <lineage>
        <taxon>Bacteria</taxon>
        <taxon>Bacillati</taxon>
        <taxon>Actinomycetota</taxon>
        <taxon>Actinomycetes</taxon>
        <taxon>Micromonosporales</taxon>
        <taxon>Micromonosporaceae</taxon>
        <taxon>Paractinoplanes</taxon>
    </lineage>
</organism>
<proteinExistence type="predicted"/>
<accession>A0ABS2AFF8</accession>
<dbReference type="Proteomes" id="UP000632138">
    <property type="component" value="Unassembled WGS sequence"/>
</dbReference>
<dbReference type="EMBL" id="JAENHP010000007">
    <property type="protein sequence ID" value="MBM2618549.1"/>
    <property type="molecule type" value="Genomic_DNA"/>
</dbReference>
<keyword evidence="2" id="KW-1185">Reference proteome</keyword>
<protein>
    <submittedName>
        <fullName evidence="1">Uncharacterized protein</fullName>
    </submittedName>
</protein>
<evidence type="ECO:0000313" key="1">
    <source>
        <dbReference type="EMBL" id="MBM2618549.1"/>
    </source>
</evidence>
<gene>
    <name evidence="1" type="ORF">JIG36_23620</name>
</gene>
<reference evidence="1 2" key="1">
    <citation type="submission" date="2021-01" db="EMBL/GenBank/DDBJ databases">
        <title>Actinoplanes sp. nov. LDG1-06 isolated from lichen.</title>
        <authorList>
            <person name="Saeng-In P."/>
            <person name="Phongsopitanun W."/>
            <person name="Kanchanasin P."/>
            <person name="Yuki M."/>
            <person name="Kudo T."/>
            <person name="Ohkuma M."/>
            <person name="Tanasupawat S."/>
        </authorList>
    </citation>
    <scope>NUCLEOTIDE SEQUENCE [LARGE SCALE GENOMIC DNA]</scope>
    <source>
        <strain evidence="1 2">LDG1-06</strain>
    </source>
</reference>